<evidence type="ECO:0000256" key="1">
    <source>
        <dbReference type="ARBA" id="ARBA00022574"/>
    </source>
</evidence>
<feature type="repeat" description="WD" evidence="3">
    <location>
        <begin position="459"/>
        <end position="501"/>
    </location>
</feature>
<dbReference type="InterPro" id="IPR015943">
    <property type="entry name" value="WD40/YVTN_repeat-like_dom_sf"/>
</dbReference>
<reference evidence="5 6" key="1">
    <citation type="journal article" date="2011" name="Proc. Natl. Acad. Sci. U.S.A.">
        <title>Evolutionary erosion of yeast sex chromosomes by mating-type switching accidents.</title>
        <authorList>
            <person name="Gordon J.L."/>
            <person name="Armisen D."/>
            <person name="Proux-Wera E."/>
            <person name="Oheigeartaigh S.S."/>
            <person name="Byrne K.P."/>
            <person name="Wolfe K.H."/>
        </authorList>
    </citation>
    <scope>NUCLEOTIDE SEQUENCE [LARGE SCALE GENOMIC DNA]</scope>
    <source>
        <strain evidence="6">ATCC 34711 / CBS 6284 / DSM 70876 / NBRC 10599 / NRRL Y-10934 / UCD 77-7</strain>
    </source>
</reference>
<dbReference type="eggNOG" id="KOG0283">
    <property type="taxonomic scope" value="Eukaryota"/>
</dbReference>
<dbReference type="SMART" id="SM00320">
    <property type="entry name" value="WD40"/>
    <property type="match status" value="6"/>
</dbReference>
<protein>
    <submittedName>
        <fullName evidence="5">Uncharacterized protein</fullName>
    </submittedName>
</protein>
<dbReference type="Gene3D" id="2.130.10.10">
    <property type="entry name" value="YVTN repeat-like/Quinoprotein amine dehydrogenase"/>
    <property type="match status" value="1"/>
</dbReference>
<dbReference type="STRING" id="1071380.I2H011"/>
<feature type="region of interest" description="Disordered" evidence="4">
    <location>
        <begin position="204"/>
        <end position="232"/>
    </location>
</feature>
<proteinExistence type="predicted"/>
<dbReference type="KEGG" id="tbl:TBLA_0B08980"/>
<sequence>MQPLRFNRKSFDFSSNTPHIHTPNTNTNTNNGNNNSSNNNNNNSKSTSTNVSNSFIHRTSFSEIRKHLISMSHENPLISTTNLASTSTPKLNSNSLNGSMEPTTIHNLIMDENVLSNSATSNNRDILSILDIDQFEDYLADPHYIKVIKKKKDAKLFRRYFLAQELLNTDHDLLSHNTNTSINSSAYTNGTNFTIDSNPLLPTFSNNNLSPTRSASNNTPSKRKRGNSMATVNSESPINAIWSTKFSLDGKFLSTCGKNGVIKIWKVVGSPVERLEMDLLTSIETSSGSTLLNNNNSNNNNNNSNVTTSNNNPSSTTKALGLGIQSTLKMELSLSNTSSNTLFNTNTNNNSTNSHSNSNTDTNSNIQNNNGNKNSTGIDDLINNNSNIDNLTNNPNDEVAKTTNNLYAPVFHPLPFKIYSEHLRDILDSDWSKNNFLLSASMDKTVKIWHMNRSNSLKTFKHPDFVTSVKFCPNDDRFFISGCLDHVVRFWSIIENEVTFQFNAQDLITSIAISPDKDGKLTIISTFNGFIHILWTNGLRLIATFHITDKQTHDKSLFSMDTLLNLNNNSDPNLQRKFKLDLNSHSGPRITDVQCFSEFINTNDDRTSTLKDSSNVDNQSSKKDIKSLNLKLLVTSNDSRIRLFDLNSLKLMEVLKGFNNTSASQNRPFLLVNTENLPPLVICGSNDNSVYGWKLQSMQRNLQQTHQLQQQQQQQQQMEKQAHVDSKKKNTLTRSRSLKSLLLRKSKSHGSDSNSESPSRNRHLPNPLKILPIINNGQALRNSSYVTFKAHQSPVTTAVLAPSGACKRLSLSNDLICELYSKYYKDSLKYGTPDDDLNHDSHRSHHSSSNSHRTGSNHHQNNSNKNSNGQHSTIFNGTTKVNQGNLPNMKDIIGDILITTDNQGNIRIFRADMPDSIRKIILEHLHNYKIHQQHLHTLQQQVKAQSSTPNHIPQSGKSQTPQQKQCIACDIIRNGSTLRKNLKFSSSSDSLVSTSSNSSPVNNPNNSGSNIPLSLRGSPYRSAHSKSAIFSDQMGVSSRPKLNGTKSTTNINGNELNNQGSITNSSTIKRSESLISVANPNSSLISLTPVNSEVVVTNTYNNTSKTVSPTARSKSTTNGVTNTNIIVNDEGITISPLPKLQCTVCDGTKFRKLPNNKTGYYCIDCGTILNKLR</sequence>
<feature type="region of interest" description="Disordered" evidence="4">
    <location>
        <begin position="986"/>
        <end position="1064"/>
    </location>
</feature>
<dbReference type="InterPro" id="IPR001680">
    <property type="entry name" value="WD40_rpt"/>
</dbReference>
<feature type="compositionally biased region" description="Polar residues" evidence="4">
    <location>
        <begin position="1044"/>
        <end position="1064"/>
    </location>
</feature>
<evidence type="ECO:0000256" key="4">
    <source>
        <dbReference type="SAM" id="MobiDB-lite"/>
    </source>
</evidence>
<keyword evidence="6" id="KW-1185">Reference proteome</keyword>
<feature type="compositionally biased region" description="Polar residues" evidence="4">
    <location>
        <begin position="873"/>
        <end position="885"/>
    </location>
</feature>
<feature type="compositionally biased region" description="Low complexity" evidence="4">
    <location>
        <begin position="24"/>
        <end position="51"/>
    </location>
</feature>
<dbReference type="AlphaFoldDB" id="I2H011"/>
<feature type="compositionally biased region" description="Low complexity" evidence="4">
    <location>
        <begin position="986"/>
        <end position="1015"/>
    </location>
</feature>
<feature type="compositionally biased region" description="Low complexity" evidence="4">
    <location>
        <begin position="847"/>
        <end position="872"/>
    </location>
</feature>
<accession>I2H011</accession>
<evidence type="ECO:0000256" key="2">
    <source>
        <dbReference type="ARBA" id="ARBA00022737"/>
    </source>
</evidence>
<dbReference type="GeneID" id="14494588"/>
<dbReference type="PANTHER" id="PTHR14221">
    <property type="entry name" value="WD REPEAT DOMAIN 44"/>
    <property type="match status" value="1"/>
</dbReference>
<dbReference type="InParanoid" id="I2H011"/>
<evidence type="ECO:0000313" key="6">
    <source>
        <dbReference type="Proteomes" id="UP000002866"/>
    </source>
</evidence>
<dbReference type="SUPFAM" id="SSF50978">
    <property type="entry name" value="WD40 repeat-like"/>
    <property type="match status" value="1"/>
</dbReference>
<evidence type="ECO:0000313" key="5">
    <source>
        <dbReference type="EMBL" id="CCH59713.1"/>
    </source>
</evidence>
<dbReference type="InterPro" id="IPR036322">
    <property type="entry name" value="WD40_repeat_dom_sf"/>
</dbReference>
<feature type="region of interest" description="Disordered" evidence="4">
    <location>
        <begin position="339"/>
        <end position="380"/>
    </location>
</feature>
<dbReference type="Pfam" id="PF00400">
    <property type="entry name" value="WD40"/>
    <property type="match status" value="3"/>
</dbReference>
<keyword evidence="1 3" id="KW-0853">WD repeat</keyword>
<organism evidence="5 6">
    <name type="scientific">Henningerozyma blattae (strain ATCC 34711 / CBS 6284 / DSM 70876 / NBRC 10599 / NRRL Y-10934 / UCD 77-7)</name>
    <name type="common">Yeast</name>
    <name type="synonym">Tetrapisispora blattae</name>
    <dbReference type="NCBI Taxonomy" id="1071380"/>
    <lineage>
        <taxon>Eukaryota</taxon>
        <taxon>Fungi</taxon>
        <taxon>Dikarya</taxon>
        <taxon>Ascomycota</taxon>
        <taxon>Saccharomycotina</taxon>
        <taxon>Saccharomycetes</taxon>
        <taxon>Saccharomycetales</taxon>
        <taxon>Saccharomycetaceae</taxon>
        <taxon>Henningerozyma</taxon>
    </lineage>
</organism>
<feature type="region of interest" description="Disordered" evidence="4">
    <location>
        <begin position="834"/>
        <end position="885"/>
    </location>
</feature>
<dbReference type="HOGENOM" id="CLU_008245_0_0_1"/>
<feature type="compositionally biased region" description="Low complexity" evidence="4">
    <location>
        <begin position="704"/>
        <end position="717"/>
    </location>
</feature>
<feature type="compositionally biased region" description="Polar residues" evidence="4">
    <location>
        <begin position="204"/>
        <end position="220"/>
    </location>
</feature>
<feature type="compositionally biased region" description="Polar residues" evidence="4">
    <location>
        <begin position="12"/>
        <end position="23"/>
    </location>
</feature>
<evidence type="ECO:0000256" key="3">
    <source>
        <dbReference type="PROSITE-ProRule" id="PRU00221"/>
    </source>
</evidence>
<gene>
    <name evidence="5" type="primary">TBLA0B08980</name>
    <name evidence="5" type="ORF">TBLA_0B08980</name>
</gene>
<feature type="region of interest" description="Disordered" evidence="4">
    <location>
        <begin position="704"/>
        <end position="768"/>
    </location>
</feature>
<dbReference type="OrthoDB" id="1932312at2759"/>
<dbReference type="InterPro" id="IPR040324">
    <property type="entry name" value="WDR44/Dgr2"/>
</dbReference>
<feature type="region of interest" description="Disordered" evidence="4">
    <location>
        <begin position="288"/>
        <end position="319"/>
    </location>
</feature>
<dbReference type="Proteomes" id="UP000002866">
    <property type="component" value="Chromosome 2"/>
</dbReference>
<name>I2H011_HENB6</name>
<dbReference type="FunCoup" id="I2H011">
    <property type="interactions" value="73"/>
</dbReference>
<dbReference type="RefSeq" id="XP_004179232.1">
    <property type="nucleotide sequence ID" value="XM_004179184.1"/>
</dbReference>
<dbReference type="OMA" id="WKVINSP"/>
<feature type="region of interest" description="Disordered" evidence="4">
    <location>
        <begin position="937"/>
        <end position="964"/>
    </location>
</feature>
<keyword evidence="2" id="KW-0677">Repeat</keyword>
<feature type="compositionally biased region" description="Low complexity" evidence="4">
    <location>
        <begin position="732"/>
        <end position="741"/>
    </location>
</feature>
<dbReference type="PANTHER" id="PTHR14221:SF0">
    <property type="entry name" value="WD REPEAT-CONTAINING PROTEIN 44"/>
    <property type="match status" value="1"/>
</dbReference>
<dbReference type="PROSITE" id="PS50082">
    <property type="entry name" value="WD_REPEATS_2"/>
    <property type="match status" value="2"/>
</dbReference>
<feature type="repeat" description="WD" evidence="3">
    <location>
        <begin position="419"/>
        <end position="459"/>
    </location>
</feature>
<feature type="region of interest" description="Disordered" evidence="4">
    <location>
        <begin position="1"/>
        <end position="51"/>
    </location>
</feature>
<feature type="compositionally biased region" description="Low complexity" evidence="4">
    <location>
        <begin position="288"/>
        <end position="317"/>
    </location>
</feature>
<dbReference type="EMBL" id="HE806317">
    <property type="protein sequence ID" value="CCH59713.1"/>
    <property type="molecule type" value="Genomic_DNA"/>
</dbReference>
<feature type="compositionally biased region" description="Polar residues" evidence="4">
    <location>
        <begin position="942"/>
        <end position="964"/>
    </location>
</feature>